<keyword evidence="1" id="KW-0812">Transmembrane</keyword>
<name>A0A9J5Z5M4_SOLCO</name>
<dbReference type="EMBL" id="JACXVP010000005">
    <property type="protein sequence ID" value="KAG5607232.1"/>
    <property type="molecule type" value="Genomic_DNA"/>
</dbReference>
<feature type="transmembrane region" description="Helical" evidence="1">
    <location>
        <begin position="6"/>
        <end position="25"/>
    </location>
</feature>
<protein>
    <submittedName>
        <fullName evidence="2">Uncharacterized protein</fullName>
    </submittedName>
</protein>
<sequence length="72" mass="8224">MIPRIVAIVVVIAVVTVVVIVDFFFQDERDLNAIQDVVEAPTPTIEMVGDENLRFEQFLARHKKNYGQKCSF</sequence>
<dbReference type="Proteomes" id="UP000824120">
    <property type="component" value="Chromosome 5"/>
</dbReference>
<dbReference type="OrthoDB" id="1298208at2759"/>
<comment type="caution">
    <text evidence="2">The sequence shown here is derived from an EMBL/GenBank/DDBJ whole genome shotgun (WGS) entry which is preliminary data.</text>
</comment>
<organism evidence="2 3">
    <name type="scientific">Solanum commersonii</name>
    <name type="common">Commerson's wild potato</name>
    <name type="synonym">Commerson's nightshade</name>
    <dbReference type="NCBI Taxonomy" id="4109"/>
    <lineage>
        <taxon>Eukaryota</taxon>
        <taxon>Viridiplantae</taxon>
        <taxon>Streptophyta</taxon>
        <taxon>Embryophyta</taxon>
        <taxon>Tracheophyta</taxon>
        <taxon>Spermatophyta</taxon>
        <taxon>Magnoliopsida</taxon>
        <taxon>eudicotyledons</taxon>
        <taxon>Gunneridae</taxon>
        <taxon>Pentapetalae</taxon>
        <taxon>asterids</taxon>
        <taxon>lamiids</taxon>
        <taxon>Solanales</taxon>
        <taxon>Solanaceae</taxon>
        <taxon>Solanoideae</taxon>
        <taxon>Solaneae</taxon>
        <taxon>Solanum</taxon>
    </lineage>
</organism>
<keyword evidence="1" id="KW-0472">Membrane</keyword>
<keyword evidence="1" id="KW-1133">Transmembrane helix</keyword>
<keyword evidence="3" id="KW-1185">Reference proteome</keyword>
<dbReference type="AlphaFoldDB" id="A0A9J5Z5M4"/>
<evidence type="ECO:0000313" key="3">
    <source>
        <dbReference type="Proteomes" id="UP000824120"/>
    </source>
</evidence>
<gene>
    <name evidence="2" type="ORF">H5410_028724</name>
</gene>
<evidence type="ECO:0000256" key="1">
    <source>
        <dbReference type="SAM" id="Phobius"/>
    </source>
</evidence>
<accession>A0A9J5Z5M4</accession>
<reference evidence="2 3" key="1">
    <citation type="submission" date="2020-09" db="EMBL/GenBank/DDBJ databases">
        <title>De no assembly of potato wild relative species, Solanum commersonii.</title>
        <authorList>
            <person name="Cho K."/>
        </authorList>
    </citation>
    <scope>NUCLEOTIDE SEQUENCE [LARGE SCALE GENOMIC DNA]</scope>
    <source>
        <strain evidence="2">LZ3.2</strain>
        <tissue evidence="2">Leaf</tissue>
    </source>
</reference>
<evidence type="ECO:0000313" key="2">
    <source>
        <dbReference type="EMBL" id="KAG5607232.1"/>
    </source>
</evidence>
<proteinExistence type="predicted"/>